<evidence type="ECO:0008006" key="6">
    <source>
        <dbReference type="Google" id="ProtNLM"/>
    </source>
</evidence>
<dbReference type="PANTHER" id="PTHR11851">
    <property type="entry name" value="METALLOPROTEASE"/>
    <property type="match status" value="1"/>
</dbReference>
<proteinExistence type="predicted"/>
<evidence type="ECO:0000259" key="2">
    <source>
        <dbReference type="Pfam" id="PF00675"/>
    </source>
</evidence>
<sequence>MAIRDRPAQRDRRHHRGRSAGRGQEVLREGELRGGHDGAAVKRLLVASLLTACAPAAIVTRPQEPLIAEPTRTAARQLPSALDVDPTTIAAPPLEFALREPRIITLANGLQVYLLEDHTTPLVLLRALVNSGAVDEPADKLGLTSIMSSVLTTGGAGSKSPQELEEFLSFHAADLSAGTGDESSTVQLSIRSADLQTLLPVFADVLQRPRFDEKRFEIARGRLLEVLRRREDRPDSVASRALSKAVFGPDSLLGREAVERTVKAVTLGDVKKFHAATWGASSTRLIITGDFDATALQKLLEQHFASWKGGTAAVRNWGPEKPLQRRVIVVPRTIAQAKVRIGTFGYARRSELEYPLRLANTVLGTFGVGRLYREIRDEKGLAYSAYSSVGPGPTSGLFTAGFDTRPEQVGEALEAATRILSGVSTNDAVTAAELRTAKDVALNTFAFRFDGAAKIAFERAQLDLYDYPPDYLSTWRQKISSVTVDALSKSSAQLDDGLQIIVVGPPGKLGDLSRFGPVSTINDVEQFR</sequence>
<dbReference type="Proteomes" id="UP000249061">
    <property type="component" value="Unassembled WGS sequence"/>
</dbReference>
<dbReference type="Pfam" id="PF00675">
    <property type="entry name" value="Peptidase_M16"/>
    <property type="match status" value="1"/>
</dbReference>
<comment type="caution">
    <text evidence="4">The sequence shown here is derived from an EMBL/GenBank/DDBJ whole genome shotgun (WGS) entry which is preliminary data.</text>
</comment>
<evidence type="ECO:0000313" key="4">
    <source>
        <dbReference type="EMBL" id="PZR10812.1"/>
    </source>
</evidence>
<dbReference type="EMBL" id="QFQP01000016">
    <property type="protein sequence ID" value="PZR10812.1"/>
    <property type="molecule type" value="Genomic_DNA"/>
</dbReference>
<dbReference type="InterPro" id="IPR011249">
    <property type="entry name" value="Metalloenz_LuxS/M16"/>
</dbReference>
<dbReference type="InterPro" id="IPR011765">
    <property type="entry name" value="Pept_M16_N"/>
</dbReference>
<name>A0A2W5T726_9BACT</name>
<feature type="region of interest" description="Disordered" evidence="1">
    <location>
        <begin position="1"/>
        <end position="24"/>
    </location>
</feature>
<dbReference type="InterPro" id="IPR050361">
    <property type="entry name" value="MPP/UQCRC_Complex"/>
</dbReference>
<evidence type="ECO:0000313" key="5">
    <source>
        <dbReference type="Proteomes" id="UP000249061"/>
    </source>
</evidence>
<reference evidence="4 5" key="1">
    <citation type="submission" date="2017-08" db="EMBL/GenBank/DDBJ databases">
        <title>Infants hospitalized years apart are colonized by the same room-sourced microbial strains.</title>
        <authorList>
            <person name="Brooks B."/>
            <person name="Olm M.R."/>
            <person name="Firek B.A."/>
            <person name="Baker R."/>
            <person name="Thomas B.C."/>
            <person name="Morowitz M.J."/>
            <person name="Banfield J.F."/>
        </authorList>
    </citation>
    <scope>NUCLEOTIDE SEQUENCE [LARGE SCALE GENOMIC DNA]</scope>
    <source>
        <strain evidence="4">S2_003_000_R2_14</strain>
    </source>
</reference>
<dbReference type="AlphaFoldDB" id="A0A2W5T726"/>
<gene>
    <name evidence="4" type="ORF">DI536_19245</name>
</gene>
<accession>A0A2W5T726</accession>
<feature type="domain" description="Peptidase M16 C-terminal" evidence="3">
    <location>
        <begin position="265"/>
        <end position="439"/>
    </location>
</feature>
<dbReference type="Pfam" id="PF05193">
    <property type="entry name" value="Peptidase_M16_C"/>
    <property type="match status" value="1"/>
</dbReference>
<dbReference type="GO" id="GO:0046872">
    <property type="term" value="F:metal ion binding"/>
    <property type="evidence" value="ECO:0007669"/>
    <property type="project" value="InterPro"/>
</dbReference>
<evidence type="ECO:0000259" key="3">
    <source>
        <dbReference type="Pfam" id="PF05193"/>
    </source>
</evidence>
<organism evidence="4 5">
    <name type="scientific">Archangium gephyra</name>
    <dbReference type="NCBI Taxonomy" id="48"/>
    <lineage>
        <taxon>Bacteria</taxon>
        <taxon>Pseudomonadati</taxon>
        <taxon>Myxococcota</taxon>
        <taxon>Myxococcia</taxon>
        <taxon>Myxococcales</taxon>
        <taxon>Cystobacterineae</taxon>
        <taxon>Archangiaceae</taxon>
        <taxon>Archangium</taxon>
    </lineage>
</organism>
<dbReference type="InterPro" id="IPR007863">
    <property type="entry name" value="Peptidase_M16_C"/>
</dbReference>
<dbReference type="PANTHER" id="PTHR11851:SF225">
    <property type="entry name" value="NON-PEPTIDASE HOMOLOG YMXG"/>
    <property type="match status" value="1"/>
</dbReference>
<protein>
    <recommendedName>
        <fullName evidence="6">Insulinase family protein</fullName>
    </recommendedName>
</protein>
<dbReference type="SUPFAM" id="SSF63411">
    <property type="entry name" value="LuxS/MPP-like metallohydrolase"/>
    <property type="match status" value="2"/>
</dbReference>
<evidence type="ECO:0000256" key="1">
    <source>
        <dbReference type="SAM" id="MobiDB-lite"/>
    </source>
</evidence>
<feature type="compositionally biased region" description="Basic and acidic residues" evidence="1">
    <location>
        <begin position="1"/>
        <end position="10"/>
    </location>
</feature>
<dbReference type="Gene3D" id="3.30.830.10">
    <property type="entry name" value="Metalloenzyme, LuxS/M16 peptidase-like"/>
    <property type="match status" value="2"/>
</dbReference>
<feature type="domain" description="Peptidase M16 N-terminal" evidence="2">
    <location>
        <begin position="113"/>
        <end position="248"/>
    </location>
</feature>